<dbReference type="EMBL" id="FQNF01000041">
    <property type="protein sequence ID" value="SGZ40179.1"/>
    <property type="molecule type" value="Genomic_DNA"/>
</dbReference>
<keyword evidence="3" id="KW-1185">Reference proteome</keyword>
<gene>
    <name evidence="2" type="ORF">HGUI_02379</name>
</gene>
<organism evidence="2 3">
    <name type="scientific">Hanseniaspora guilliermondii</name>
    <dbReference type="NCBI Taxonomy" id="56406"/>
    <lineage>
        <taxon>Eukaryota</taxon>
        <taxon>Fungi</taxon>
        <taxon>Dikarya</taxon>
        <taxon>Ascomycota</taxon>
        <taxon>Saccharomycotina</taxon>
        <taxon>Saccharomycetes</taxon>
        <taxon>Saccharomycodales</taxon>
        <taxon>Saccharomycodaceae</taxon>
        <taxon>Hanseniaspora</taxon>
    </lineage>
</organism>
<evidence type="ECO:0000256" key="1">
    <source>
        <dbReference type="SAM" id="MobiDB-lite"/>
    </source>
</evidence>
<dbReference type="Proteomes" id="UP000183365">
    <property type="component" value="Unassembled WGS sequence"/>
</dbReference>
<evidence type="ECO:0000313" key="2">
    <source>
        <dbReference type="EMBL" id="SGZ40179.1"/>
    </source>
</evidence>
<feature type="region of interest" description="Disordered" evidence="1">
    <location>
        <begin position="144"/>
        <end position="268"/>
    </location>
</feature>
<dbReference type="AlphaFoldDB" id="A0A1L0B559"/>
<evidence type="ECO:0000313" key="3">
    <source>
        <dbReference type="Proteomes" id="UP000183365"/>
    </source>
</evidence>
<feature type="compositionally biased region" description="Basic residues" evidence="1">
    <location>
        <begin position="259"/>
        <end position="268"/>
    </location>
</feature>
<accession>A0A1L0B559</accession>
<feature type="compositionally biased region" description="Basic and acidic residues" evidence="1">
    <location>
        <begin position="144"/>
        <end position="176"/>
    </location>
</feature>
<dbReference type="VEuPathDB" id="FungiDB:HGUI_02379"/>
<sequence>MDPTQHPILSIFEDDTHIDMKAPFNDIDLLRFNKIIINMVLEHFNEDFNLFEVIRSNLRSIVDKMNERRDNETKNSDGSNEQLDHNKLYCVNNKHLINFDEAYEYKCEDLIEFLNTKWRVNKDKVQYNEEDLISKELKTNKRKIDEVEGNKDDEHTEEPQKEESTEEARAVDEVRTFRSGRKVARTAASGKTEDDEKPISSADEAQVENIDINDKPAKKTAKDIEPSVKRTLRRGRTRGTIVDDDVPEPDTKETTPPQRTRRTLRSRK</sequence>
<dbReference type="OrthoDB" id="10431802at2759"/>
<name>A0A1L0B559_9ASCO</name>
<reference evidence="3" key="1">
    <citation type="submission" date="2016-11" db="EMBL/GenBank/DDBJ databases">
        <authorList>
            <person name="Guldener U."/>
        </authorList>
    </citation>
    <scope>NUCLEOTIDE SEQUENCE [LARGE SCALE GENOMIC DNA]</scope>
</reference>
<feature type="compositionally biased region" description="Basic and acidic residues" evidence="1">
    <location>
        <begin position="212"/>
        <end position="228"/>
    </location>
</feature>
<protein>
    <submittedName>
        <fullName evidence="2">Uncharacterized protein</fullName>
    </submittedName>
</protein>
<proteinExistence type="predicted"/>